<gene>
    <name evidence="1" type="ORF">V1517DRAFT_8090</name>
</gene>
<sequence length="77" mass="8890">MRQRLESSFGAVSKWYCSNHNAFYDNSIKGVRDLHMKAIPISTPVYYFSLSFHSTIPFPCYWTAEALNSFLTLVDFA</sequence>
<organism evidence="1 2">
    <name type="scientific">Lipomyces orientalis</name>
    <dbReference type="NCBI Taxonomy" id="1233043"/>
    <lineage>
        <taxon>Eukaryota</taxon>
        <taxon>Fungi</taxon>
        <taxon>Dikarya</taxon>
        <taxon>Ascomycota</taxon>
        <taxon>Saccharomycotina</taxon>
        <taxon>Lipomycetes</taxon>
        <taxon>Lipomycetales</taxon>
        <taxon>Lipomycetaceae</taxon>
        <taxon>Lipomyces</taxon>
    </lineage>
</organism>
<reference evidence="2" key="1">
    <citation type="journal article" date="2024" name="Front. Bioeng. Biotechnol.">
        <title>Genome-scale model development and genomic sequencing of the oleaginous clade Lipomyces.</title>
        <authorList>
            <person name="Czajka J.J."/>
            <person name="Han Y."/>
            <person name="Kim J."/>
            <person name="Mondo S.J."/>
            <person name="Hofstad B.A."/>
            <person name="Robles A."/>
            <person name="Haridas S."/>
            <person name="Riley R."/>
            <person name="LaButti K."/>
            <person name="Pangilinan J."/>
            <person name="Andreopoulos W."/>
            <person name="Lipzen A."/>
            <person name="Yan J."/>
            <person name="Wang M."/>
            <person name="Ng V."/>
            <person name="Grigoriev I.V."/>
            <person name="Spatafora J.W."/>
            <person name="Magnuson J.K."/>
            <person name="Baker S.E."/>
            <person name="Pomraning K.R."/>
        </authorList>
    </citation>
    <scope>NUCLEOTIDE SEQUENCE [LARGE SCALE GENOMIC DNA]</scope>
    <source>
        <strain evidence="2">CBS 10300</strain>
    </source>
</reference>
<protein>
    <submittedName>
        <fullName evidence="1">Uncharacterized protein</fullName>
    </submittedName>
</protein>
<evidence type="ECO:0000313" key="2">
    <source>
        <dbReference type="Proteomes" id="UP001489719"/>
    </source>
</evidence>
<name>A0ACC3TI09_9ASCO</name>
<dbReference type="Proteomes" id="UP001489719">
    <property type="component" value="Unassembled WGS sequence"/>
</dbReference>
<accession>A0ACC3TI09</accession>
<evidence type="ECO:0000313" key="1">
    <source>
        <dbReference type="EMBL" id="KAK9320295.1"/>
    </source>
</evidence>
<comment type="caution">
    <text evidence="1">The sequence shown here is derived from an EMBL/GenBank/DDBJ whole genome shotgun (WGS) entry which is preliminary data.</text>
</comment>
<proteinExistence type="predicted"/>
<dbReference type="EMBL" id="MU970135">
    <property type="protein sequence ID" value="KAK9320295.1"/>
    <property type="molecule type" value="Genomic_DNA"/>
</dbReference>
<keyword evidence="2" id="KW-1185">Reference proteome</keyword>